<evidence type="ECO:0000313" key="2">
    <source>
        <dbReference type="EMBL" id="SVD74664.1"/>
    </source>
</evidence>
<organism evidence="2">
    <name type="scientific">marine metagenome</name>
    <dbReference type="NCBI Taxonomy" id="408172"/>
    <lineage>
        <taxon>unclassified sequences</taxon>
        <taxon>metagenomes</taxon>
        <taxon>ecological metagenomes</taxon>
    </lineage>
</organism>
<dbReference type="EMBL" id="UINC01170559">
    <property type="protein sequence ID" value="SVD74664.1"/>
    <property type="molecule type" value="Genomic_DNA"/>
</dbReference>
<name>A0A382XUU9_9ZZZZ</name>
<feature type="non-terminal residue" evidence="2">
    <location>
        <position position="268"/>
    </location>
</feature>
<proteinExistence type="predicted"/>
<dbReference type="AlphaFoldDB" id="A0A382XUU9"/>
<feature type="non-terminal residue" evidence="2">
    <location>
        <position position="1"/>
    </location>
</feature>
<dbReference type="InterPro" id="IPR018310">
    <property type="entry name" value="Put_endonuclease_Z1-dom"/>
</dbReference>
<gene>
    <name evidence="2" type="ORF">METZ01_LOCUS427518</name>
</gene>
<sequence>KDFIVALPEPPGLPDGCYIGTSSLFGDEPYDIYREVGEAEALTINSPPDRGRSACLRQAVRDYFLATAGRVHRSGPDVPCTMLVHTAWQMEDHRNVKEKLTRFIRELRRDWVSDRDATEKRFRTSWEDDFCRSHGGVLPEGPFPAFDEILSCLDTAIMDFSVENHLLLLNSGSEDELDFDTYPGLKAVLVGGNKLSRGLTIEGLLVSYYVRKTLALDTLLQMGRWFGYRGDYVDLTRIYTTQHLFKGFALLNRVELEIRDEIASLSAN</sequence>
<protein>
    <recommendedName>
        <fullName evidence="1">Putative endonuclease Z1 domain-containing protein</fullName>
    </recommendedName>
</protein>
<evidence type="ECO:0000259" key="1">
    <source>
        <dbReference type="Pfam" id="PF10593"/>
    </source>
</evidence>
<accession>A0A382XUU9</accession>
<dbReference type="Pfam" id="PF10593">
    <property type="entry name" value="Z1"/>
    <property type="match status" value="1"/>
</dbReference>
<feature type="domain" description="Putative endonuclease Z1" evidence="1">
    <location>
        <begin position="56"/>
        <end position="266"/>
    </location>
</feature>
<reference evidence="2" key="1">
    <citation type="submission" date="2018-05" db="EMBL/GenBank/DDBJ databases">
        <authorList>
            <person name="Lanie J.A."/>
            <person name="Ng W.-L."/>
            <person name="Kazmierczak K.M."/>
            <person name="Andrzejewski T.M."/>
            <person name="Davidsen T.M."/>
            <person name="Wayne K.J."/>
            <person name="Tettelin H."/>
            <person name="Glass J.I."/>
            <person name="Rusch D."/>
            <person name="Podicherti R."/>
            <person name="Tsui H.-C.T."/>
            <person name="Winkler M.E."/>
        </authorList>
    </citation>
    <scope>NUCLEOTIDE SEQUENCE</scope>
</reference>